<keyword evidence="6" id="KW-0206">Cytoskeleton</keyword>
<evidence type="ECO:0000256" key="7">
    <source>
        <dbReference type="SAM" id="Coils"/>
    </source>
</evidence>
<reference evidence="10" key="2">
    <citation type="submission" date="2020-11" db="EMBL/GenBank/DDBJ databases">
        <authorList>
            <person name="McCartney M.A."/>
            <person name="Auch B."/>
            <person name="Kono T."/>
            <person name="Mallez S."/>
            <person name="Becker A."/>
            <person name="Gohl D.M."/>
            <person name="Silverstein K.A.T."/>
            <person name="Koren S."/>
            <person name="Bechman K.B."/>
            <person name="Herman A."/>
            <person name="Abrahante J.E."/>
            <person name="Garbe J."/>
        </authorList>
    </citation>
    <scope>NUCLEOTIDE SEQUENCE</scope>
    <source>
        <strain evidence="10">Duluth1</strain>
        <tissue evidence="10">Whole animal</tissue>
    </source>
</reference>
<comment type="subcellular location">
    <subcellularLocation>
        <location evidence="1">Cytoplasm</location>
        <location evidence="1">Cytoskeleton</location>
    </subcellularLocation>
</comment>
<name>A0A9D3YZ11_DREPO</name>
<dbReference type="PANTHER" id="PTHR13924">
    <property type="entry name" value="TRANSFORMING ACIDIC COILED-COIL CONTAINING PROTEIN 1/2"/>
    <property type="match status" value="1"/>
</dbReference>
<gene>
    <name evidence="10" type="ORF">DPMN_068034</name>
</gene>
<comment type="caution">
    <text evidence="10">The sequence shown here is derived from an EMBL/GenBank/DDBJ whole genome shotgun (WGS) entry which is preliminary data.</text>
</comment>
<evidence type="ECO:0000256" key="4">
    <source>
        <dbReference type="ARBA" id="ARBA00022553"/>
    </source>
</evidence>
<protein>
    <recommendedName>
        <fullName evidence="9">Transforming acidic coiled-coil-containing protein C-terminal domain-containing protein</fullName>
    </recommendedName>
</protein>
<dbReference type="EMBL" id="JAIWYP010000014">
    <property type="protein sequence ID" value="KAH3708579.1"/>
    <property type="molecule type" value="Genomic_DNA"/>
</dbReference>
<sequence>MSDNEERSNSPPLPRGAYNINFDDIDLDAIDPFKPRGGIGVAANKNPFVGRSKLSASPPLPRHVECANDINSVRDNVETEVNGIPDEPDDLPPPPPDERNEDEMEQAESRENESAVSEPLHFEAEENPFKQKSKIARSPREEMEPAESVENETAVSEPINIEAEENPFKRKSKIARSPRGVKDENLSKSGNELAHSPSNRDSLPEDIKNPFQSGEKLGRSPPSDYSALNRDINNDDESSVNKSETVSANPVESQSQTKAKKGLKTKAKSKTPTKPAESPTEEIENVKTESEDSVETVQTLKAATSPKKSGIKKPKAKSKFKPPANFGAQNTDEDVVIFAPPPPSGGSKNDLPMTNEKEFESANPMTVSEIVGGAGGMIDSVHDFGAADMPVESNEDFVAQSEAFEEGESWGLLPDTNMTCVSQMVGDVEQDLRNSFEVPDKVTSRRASEALLPSNSEFDDDEMSSPPPKQSSARNVSRHPAARALQEQVGGEVTHREAHIADRALYGKGYTGKPYTEGDERYFDAPEYPLGARHQGQGDEVDRMKHNNMKNGSDHDLDSVVQFVPVLKYSQSDWNKMKQELELEYNTKVLNKEREWGKKLADRDKKIAYLDEQVLLLRSANEDMKLVVTEFEKTIAQLQADKLKSSSESQNTFGDVIKERDQALEDLQSVETAFSDLHQRYERTKGVVEGFKKNEEILKKCVQDYQDRLKAADEKMASVIQQAEDKLARASDEMEKLRKSTSTEVARLEAATKKADLKIQGLQRSLEQKIQENSELTAICDELIAKVGD</sequence>
<dbReference type="GO" id="GO:0005856">
    <property type="term" value="C:cytoskeleton"/>
    <property type="evidence" value="ECO:0007669"/>
    <property type="project" value="UniProtKB-SubCell"/>
</dbReference>
<keyword evidence="3" id="KW-0963">Cytoplasm</keyword>
<reference evidence="10" key="1">
    <citation type="journal article" date="2019" name="bioRxiv">
        <title>The Genome of the Zebra Mussel, Dreissena polymorpha: A Resource for Invasive Species Research.</title>
        <authorList>
            <person name="McCartney M.A."/>
            <person name="Auch B."/>
            <person name="Kono T."/>
            <person name="Mallez S."/>
            <person name="Zhang Y."/>
            <person name="Obille A."/>
            <person name="Becker A."/>
            <person name="Abrahante J.E."/>
            <person name="Garbe J."/>
            <person name="Badalamenti J.P."/>
            <person name="Herman A."/>
            <person name="Mangelson H."/>
            <person name="Liachko I."/>
            <person name="Sullivan S."/>
            <person name="Sone E.D."/>
            <person name="Koren S."/>
            <person name="Silverstein K.A.T."/>
            <person name="Beckman K.B."/>
            <person name="Gohl D.M."/>
        </authorList>
    </citation>
    <scope>NUCLEOTIDE SEQUENCE</scope>
    <source>
        <strain evidence="10">Duluth1</strain>
        <tissue evidence="10">Whole animal</tissue>
    </source>
</reference>
<evidence type="ECO:0000256" key="1">
    <source>
        <dbReference type="ARBA" id="ARBA00004245"/>
    </source>
</evidence>
<keyword evidence="11" id="KW-1185">Reference proteome</keyword>
<feature type="compositionally biased region" description="Basic and acidic residues" evidence="8">
    <location>
        <begin position="120"/>
        <end position="129"/>
    </location>
</feature>
<feature type="compositionally biased region" description="Basic and acidic residues" evidence="8">
    <location>
        <begin position="439"/>
        <end position="448"/>
    </location>
</feature>
<feature type="compositionally biased region" description="Basic residues" evidence="8">
    <location>
        <begin position="258"/>
        <end position="271"/>
    </location>
</feature>
<feature type="compositionally biased region" description="Basic residues" evidence="8">
    <location>
        <begin position="309"/>
        <end position="320"/>
    </location>
</feature>
<dbReference type="InterPro" id="IPR039915">
    <property type="entry name" value="TACC"/>
</dbReference>
<feature type="region of interest" description="Disordered" evidence="8">
    <location>
        <begin position="42"/>
        <end position="354"/>
    </location>
</feature>
<dbReference type="GO" id="GO:0007052">
    <property type="term" value="P:mitotic spindle organization"/>
    <property type="evidence" value="ECO:0007669"/>
    <property type="project" value="InterPro"/>
</dbReference>
<evidence type="ECO:0000256" key="2">
    <source>
        <dbReference type="ARBA" id="ARBA00009423"/>
    </source>
</evidence>
<organism evidence="10 11">
    <name type="scientific">Dreissena polymorpha</name>
    <name type="common">Zebra mussel</name>
    <name type="synonym">Mytilus polymorpha</name>
    <dbReference type="NCBI Taxonomy" id="45954"/>
    <lineage>
        <taxon>Eukaryota</taxon>
        <taxon>Metazoa</taxon>
        <taxon>Spiralia</taxon>
        <taxon>Lophotrochozoa</taxon>
        <taxon>Mollusca</taxon>
        <taxon>Bivalvia</taxon>
        <taxon>Autobranchia</taxon>
        <taxon>Heteroconchia</taxon>
        <taxon>Euheterodonta</taxon>
        <taxon>Imparidentia</taxon>
        <taxon>Neoheterodontei</taxon>
        <taxon>Myida</taxon>
        <taxon>Dreissenoidea</taxon>
        <taxon>Dreissenidae</taxon>
        <taxon>Dreissena</taxon>
    </lineage>
</organism>
<proteinExistence type="inferred from homology"/>
<dbReference type="Pfam" id="PF05010">
    <property type="entry name" value="TACC_C"/>
    <property type="match status" value="1"/>
</dbReference>
<dbReference type="GO" id="GO:0007097">
    <property type="term" value="P:nuclear migration"/>
    <property type="evidence" value="ECO:0007669"/>
    <property type="project" value="TreeGrafter"/>
</dbReference>
<evidence type="ECO:0000313" key="10">
    <source>
        <dbReference type="EMBL" id="KAH3708579.1"/>
    </source>
</evidence>
<dbReference type="AlphaFoldDB" id="A0A9D3YZ11"/>
<feature type="compositionally biased region" description="Polar residues" evidence="8">
    <location>
        <begin position="240"/>
        <end position="256"/>
    </location>
</feature>
<evidence type="ECO:0000256" key="6">
    <source>
        <dbReference type="ARBA" id="ARBA00023212"/>
    </source>
</evidence>
<accession>A0A9D3YZ11</accession>
<feature type="coiled-coil region" evidence="7">
    <location>
        <begin position="702"/>
        <end position="786"/>
    </location>
</feature>
<dbReference type="FunFam" id="1.20.5.1700:FF:000001">
    <property type="entry name" value="Transforming acidic coiled-coil-containing protein 1 isoform 2"/>
    <property type="match status" value="1"/>
</dbReference>
<evidence type="ECO:0000256" key="3">
    <source>
        <dbReference type="ARBA" id="ARBA00022490"/>
    </source>
</evidence>
<dbReference type="InterPro" id="IPR007707">
    <property type="entry name" value="TACC_C"/>
</dbReference>
<comment type="similarity">
    <text evidence="2">Belongs to the TACC family.</text>
</comment>
<evidence type="ECO:0000313" key="11">
    <source>
        <dbReference type="Proteomes" id="UP000828390"/>
    </source>
</evidence>
<feature type="domain" description="Transforming acidic coiled-coil-containing protein C-terminal" evidence="9">
    <location>
        <begin position="587"/>
        <end position="784"/>
    </location>
</feature>
<evidence type="ECO:0000256" key="5">
    <source>
        <dbReference type="ARBA" id="ARBA00023054"/>
    </source>
</evidence>
<feature type="region of interest" description="Disordered" evidence="8">
    <location>
        <begin position="439"/>
        <end position="495"/>
    </location>
</feature>
<dbReference type="Gene3D" id="1.10.287.1490">
    <property type="match status" value="1"/>
</dbReference>
<keyword evidence="4" id="KW-0597">Phosphoprotein</keyword>
<keyword evidence="5 7" id="KW-0175">Coiled coil</keyword>
<dbReference type="OrthoDB" id="10255048at2759"/>
<dbReference type="PANTHER" id="PTHR13924:SF10">
    <property type="entry name" value="TRANSFORMING ACIDIC COILED-COIL PROTEIN, ISOFORM K"/>
    <property type="match status" value="1"/>
</dbReference>
<evidence type="ECO:0000259" key="9">
    <source>
        <dbReference type="Pfam" id="PF05010"/>
    </source>
</evidence>
<dbReference type="GO" id="GO:0005737">
    <property type="term" value="C:cytoplasm"/>
    <property type="evidence" value="ECO:0007669"/>
    <property type="project" value="TreeGrafter"/>
</dbReference>
<evidence type="ECO:0000256" key="8">
    <source>
        <dbReference type="SAM" id="MobiDB-lite"/>
    </source>
</evidence>
<dbReference type="Proteomes" id="UP000828390">
    <property type="component" value="Unassembled WGS sequence"/>
</dbReference>
<dbReference type="Gene3D" id="1.20.5.1700">
    <property type="match status" value="1"/>
</dbReference>